<organism evidence="1 2">
    <name type="scientific">Suilimivivens aceti</name>
    <dbReference type="NCBI Taxonomy" id="2981774"/>
    <lineage>
        <taxon>Bacteria</taxon>
        <taxon>Bacillati</taxon>
        <taxon>Bacillota</taxon>
        <taxon>Clostridia</taxon>
        <taxon>Lachnospirales</taxon>
        <taxon>Lachnospiraceae</taxon>
        <taxon>Suilimivivens</taxon>
    </lineage>
</organism>
<sequence length="309" mass="35858">MENTSMNFNVFAETVVRELKKTMGERFQITTTVVKKNNGVELLGIVVQEEGLNTSPTVYINDFYENYKEGTAVPKIVEALARILHQSRIPEEVNLSDFLDFETAKEQISVRLIHYEKNKKLLLDTPWRPVCNLALVCYYTVQQSPFYGKASILVKNEHLEKWGITDKDLFAEALVNTPVRYPASIEPIEELIFRNWADEKKEKLREELQSDQVRIPLFVLSNRQRLQGAVCMFYPGVLKQFAGRIGRNLYILPSSVHEVLLLPDQGDRNRQELLRMVTEINENCVADCEILADSIYYYRRETDRIEQLC</sequence>
<proteinExistence type="predicted"/>
<dbReference type="RefSeq" id="WP_118797772.1">
    <property type="nucleotide sequence ID" value="NZ_JAOQKJ010000004.1"/>
</dbReference>
<name>A0ABT2T2S2_9FIRM</name>
<dbReference type="Proteomes" id="UP001652432">
    <property type="component" value="Unassembled WGS sequence"/>
</dbReference>
<gene>
    <name evidence="1" type="ORF">OCV77_06100</name>
</gene>
<evidence type="ECO:0000313" key="1">
    <source>
        <dbReference type="EMBL" id="MCU6744069.1"/>
    </source>
</evidence>
<reference evidence="1 2" key="1">
    <citation type="journal article" date="2021" name="ISME Commun">
        <title>Automated analysis of genomic sequences facilitates high-throughput and comprehensive description of bacteria.</title>
        <authorList>
            <person name="Hitch T.C.A."/>
        </authorList>
    </citation>
    <scope>NUCLEOTIDE SEQUENCE [LARGE SCALE GENOMIC DNA]</scope>
    <source>
        <strain evidence="1 2">Sanger_18</strain>
    </source>
</reference>
<accession>A0ABT2T2S2</accession>
<dbReference type="EMBL" id="JAOQKJ010000004">
    <property type="protein sequence ID" value="MCU6744069.1"/>
    <property type="molecule type" value="Genomic_DNA"/>
</dbReference>
<evidence type="ECO:0000313" key="2">
    <source>
        <dbReference type="Proteomes" id="UP001652432"/>
    </source>
</evidence>
<dbReference type="InterPro" id="IPR043743">
    <property type="entry name" value="DUF5688"/>
</dbReference>
<protein>
    <submittedName>
        <fullName evidence="1">DUF5688 family protein</fullName>
    </submittedName>
</protein>
<dbReference type="Pfam" id="PF18941">
    <property type="entry name" value="DUF5688"/>
    <property type="match status" value="1"/>
</dbReference>
<comment type="caution">
    <text evidence="1">The sequence shown here is derived from an EMBL/GenBank/DDBJ whole genome shotgun (WGS) entry which is preliminary data.</text>
</comment>
<keyword evidence="2" id="KW-1185">Reference proteome</keyword>